<reference evidence="13 14" key="1">
    <citation type="submission" date="2020-09" db="EMBL/GenBank/DDBJ databases">
        <title>Novel species of Mucilaginibacter isolated from a glacier on the Tibetan Plateau.</title>
        <authorList>
            <person name="Liu Q."/>
            <person name="Xin Y.-H."/>
        </authorList>
    </citation>
    <scope>NUCLEOTIDE SEQUENCE [LARGE SCALE GENOMIC DNA]</scope>
    <source>
        <strain evidence="13 14">ZT4R22</strain>
    </source>
</reference>
<evidence type="ECO:0000313" key="14">
    <source>
        <dbReference type="Proteomes" id="UP000606600"/>
    </source>
</evidence>
<dbReference type="InterPro" id="IPR006009">
    <property type="entry name" value="GlcNAc_MurG"/>
</dbReference>
<dbReference type="InterPro" id="IPR007235">
    <property type="entry name" value="Glyco_trans_28_C"/>
</dbReference>
<feature type="domain" description="Glycosyl transferase family 28 C-terminal" evidence="12">
    <location>
        <begin position="221"/>
        <end position="372"/>
    </location>
</feature>
<evidence type="ECO:0000256" key="10">
    <source>
        <dbReference type="HAMAP-Rule" id="MF_00033"/>
    </source>
</evidence>
<dbReference type="HAMAP" id="MF_00033">
    <property type="entry name" value="MurG"/>
    <property type="match status" value="1"/>
</dbReference>
<dbReference type="EC" id="2.4.1.227" evidence="10"/>
<dbReference type="Pfam" id="PF04101">
    <property type="entry name" value="Glyco_tran_28_C"/>
    <property type="match status" value="1"/>
</dbReference>
<proteinExistence type="inferred from homology"/>
<keyword evidence="14" id="KW-1185">Reference proteome</keyword>
<keyword evidence="6 10" id="KW-0573">Peptidoglycan synthesis</keyword>
<dbReference type="EMBL" id="JACWMY010000004">
    <property type="protein sequence ID" value="MBD1364024.1"/>
    <property type="molecule type" value="Genomic_DNA"/>
</dbReference>
<comment type="similarity">
    <text evidence="10">Belongs to the glycosyltransferase 28 family. MurG subfamily.</text>
</comment>
<dbReference type="NCBIfam" id="TIGR01133">
    <property type="entry name" value="murG"/>
    <property type="match status" value="1"/>
</dbReference>
<feature type="binding site" evidence="10">
    <location>
        <position position="327"/>
    </location>
    <ligand>
        <name>UDP-N-acetyl-alpha-D-glucosamine</name>
        <dbReference type="ChEBI" id="CHEBI:57705"/>
    </ligand>
</feature>
<keyword evidence="5 10" id="KW-0133">Cell shape</keyword>
<comment type="function">
    <text evidence="10">Cell wall formation. Catalyzes the transfer of a GlcNAc subunit on undecaprenyl-pyrophosphoryl-MurNAc-pentapeptide (lipid intermediate I) to form undecaprenyl-pyrophosphoryl-MurNAc-(pentapeptide)GlcNAc (lipid intermediate II).</text>
</comment>
<keyword evidence="4 10" id="KW-0808">Transferase</keyword>
<feature type="binding site" evidence="10">
    <location>
        <begin position="41"/>
        <end position="43"/>
    </location>
    <ligand>
        <name>UDP-N-acetyl-alpha-D-glucosamine</name>
        <dbReference type="ChEBI" id="CHEBI:57705"/>
    </ligand>
</feature>
<keyword evidence="7 10" id="KW-0472">Membrane</keyword>
<dbReference type="Pfam" id="PF03033">
    <property type="entry name" value="Glyco_transf_28"/>
    <property type="match status" value="1"/>
</dbReference>
<comment type="subcellular location">
    <subcellularLocation>
        <location evidence="10">Cell membrane</location>
        <topology evidence="10">Peripheral membrane protein</topology>
        <orientation evidence="10">Cytoplasmic side</orientation>
    </subcellularLocation>
</comment>
<dbReference type="PANTHER" id="PTHR21015">
    <property type="entry name" value="UDP-N-ACETYLGLUCOSAMINE--N-ACETYLMURAMYL-(PENTAPEPTIDE) PYROPHOSPHORYL-UNDECAPRENOL N-ACETYLGLUCOSAMINE TRANSFERASE 1"/>
    <property type="match status" value="1"/>
</dbReference>
<keyword evidence="3 10" id="KW-0328">Glycosyltransferase</keyword>
<feature type="binding site" evidence="10">
    <location>
        <position position="196"/>
    </location>
    <ligand>
        <name>UDP-N-acetyl-alpha-D-glucosamine</name>
        <dbReference type="ChEBI" id="CHEBI:57705"/>
    </ligand>
</feature>
<feature type="binding site" evidence="10">
    <location>
        <position position="228"/>
    </location>
    <ligand>
        <name>UDP-N-acetyl-alpha-D-glucosamine</name>
        <dbReference type="ChEBI" id="CHEBI:57705"/>
    </ligand>
</feature>
<evidence type="ECO:0000256" key="7">
    <source>
        <dbReference type="ARBA" id="ARBA00023136"/>
    </source>
</evidence>
<organism evidence="13 14">
    <name type="scientific">Mucilaginibacter pankratovii</name>
    <dbReference type="NCBI Taxonomy" id="2772110"/>
    <lineage>
        <taxon>Bacteria</taxon>
        <taxon>Pseudomonadati</taxon>
        <taxon>Bacteroidota</taxon>
        <taxon>Sphingobacteriia</taxon>
        <taxon>Sphingobacteriales</taxon>
        <taxon>Sphingobacteriaceae</taxon>
        <taxon>Mucilaginibacter</taxon>
    </lineage>
</organism>
<comment type="caution">
    <text evidence="13">The sequence shown here is derived from an EMBL/GenBank/DDBJ whole genome shotgun (WGS) entry which is preliminary data.</text>
</comment>
<dbReference type="GO" id="GO:0016757">
    <property type="term" value="F:glycosyltransferase activity"/>
    <property type="evidence" value="ECO:0007669"/>
    <property type="project" value="UniProtKB-KW"/>
</dbReference>
<sequence>MSRNQDIANNPKLPLQGVREAKLPLQGAGRARRIIISGGGTGGHIFPAIAIANALKKLNPATEILFVGASGRMEMEKVPAAGYEIIGLDIQGLQRKSILKNLMFPIKLLGSVRKAVKIIKDFKPDACVGVGGYASGPLLYAAGVMGIPTLIQEQNSYAGITNKWLGKKAKKICVAFDGMEKFFPAGRIIKTGNPIRKESVDIAGKQMQALELYKLSSRKKTILVTGGSLGAGTLNKSIMAGLDKIIKADVQVIWQTGKFYYKGIKEQLGDNIHPNICVVEFLNRMDLAFAAADVIISRAGAGTIAELCVIKKPVILVPSPNVAEDHQTKNALALVTEDAAAFVADRDAELKLVDKALELLNDKNLQKKLSDNIGRLAMPNADEVIAKEVIQITNNN</sequence>
<evidence type="ECO:0000256" key="3">
    <source>
        <dbReference type="ARBA" id="ARBA00022676"/>
    </source>
</evidence>
<evidence type="ECO:0000256" key="6">
    <source>
        <dbReference type="ARBA" id="ARBA00022984"/>
    </source>
</evidence>
<evidence type="ECO:0000256" key="4">
    <source>
        <dbReference type="ARBA" id="ARBA00022679"/>
    </source>
</evidence>
<keyword evidence="9 10" id="KW-0961">Cell wall biogenesis/degradation</keyword>
<comment type="caution">
    <text evidence="10">Lacks conserved residue(s) required for the propagation of feature annotation.</text>
</comment>
<dbReference type="CDD" id="cd03785">
    <property type="entry name" value="GT28_MurG"/>
    <property type="match status" value="1"/>
</dbReference>
<evidence type="ECO:0000256" key="1">
    <source>
        <dbReference type="ARBA" id="ARBA00022475"/>
    </source>
</evidence>
<comment type="catalytic activity">
    <reaction evidence="10">
        <text>di-trans,octa-cis-undecaprenyl diphospho-N-acetyl-alpha-D-muramoyl-L-alanyl-D-glutamyl-meso-2,6-diaminopimeloyl-D-alanyl-D-alanine + UDP-N-acetyl-alpha-D-glucosamine = di-trans,octa-cis-undecaprenyl diphospho-[N-acetyl-alpha-D-glucosaminyl-(1-&gt;4)]-N-acetyl-alpha-D-muramoyl-L-alanyl-D-glutamyl-meso-2,6-diaminopimeloyl-D-alanyl-D-alanine + UDP + H(+)</text>
        <dbReference type="Rhea" id="RHEA:31227"/>
        <dbReference type="ChEBI" id="CHEBI:15378"/>
        <dbReference type="ChEBI" id="CHEBI:57705"/>
        <dbReference type="ChEBI" id="CHEBI:58223"/>
        <dbReference type="ChEBI" id="CHEBI:61387"/>
        <dbReference type="ChEBI" id="CHEBI:61388"/>
        <dbReference type="EC" id="2.4.1.227"/>
    </reaction>
</comment>
<evidence type="ECO:0000259" key="12">
    <source>
        <dbReference type="Pfam" id="PF04101"/>
    </source>
</evidence>
<dbReference type="PANTHER" id="PTHR21015:SF22">
    <property type="entry name" value="GLYCOSYLTRANSFERASE"/>
    <property type="match status" value="1"/>
</dbReference>
<keyword evidence="2 10" id="KW-0132">Cell division</keyword>
<comment type="pathway">
    <text evidence="10">Cell wall biogenesis; peptidoglycan biosynthesis.</text>
</comment>
<evidence type="ECO:0000256" key="9">
    <source>
        <dbReference type="ARBA" id="ARBA00023316"/>
    </source>
</evidence>
<dbReference type="RefSeq" id="WP_191188689.1">
    <property type="nucleotide sequence ID" value="NZ_JACWMY010000004.1"/>
</dbReference>
<evidence type="ECO:0000259" key="11">
    <source>
        <dbReference type="Pfam" id="PF03033"/>
    </source>
</evidence>
<keyword evidence="8 10" id="KW-0131">Cell cycle</keyword>
<protein>
    <recommendedName>
        <fullName evidence="10">UDP-N-acetylglucosamine--N-acetylmuramyl-(pentapeptide) pyrophosphoryl-undecaprenol N-acetylglucosamine transferase</fullName>
        <ecNumber evidence="10">2.4.1.227</ecNumber>
    </recommendedName>
    <alternativeName>
        <fullName evidence="10">Undecaprenyl-PP-MurNAc-pentapeptide-UDPGlcNAc GlcNAc transferase</fullName>
    </alternativeName>
</protein>
<dbReference type="Proteomes" id="UP000606600">
    <property type="component" value="Unassembled WGS sequence"/>
</dbReference>
<dbReference type="SUPFAM" id="SSF53756">
    <property type="entry name" value="UDP-Glycosyltransferase/glycogen phosphorylase"/>
    <property type="match status" value="1"/>
</dbReference>
<evidence type="ECO:0000256" key="8">
    <source>
        <dbReference type="ARBA" id="ARBA00023306"/>
    </source>
</evidence>
<name>A0ABR7WRM4_9SPHI</name>
<feature type="domain" description="Glycosyltransferase family 28 N-terminal" evidence="11">
    <location>
        <begin position="34"/>
        <end position="173"/>
    </location>
</feature>
<evidence type="ECO:0000256" key="2">
    <source>
        <dbReference type="ARBA" id="ARBA00022618"/>
    </source>
</evidence>
<gene>
    <name evidence="10 13" type="primary">murG</name>
    <name evidence="13" type="ORF">IDJ77_09405</name>
</gene>
<dbReference type="InterPro" id="IPR004276">
    <property type="entry name" value="GlycoTrans_28_N"/>
</dbReference>
<keyword evidence="1 10" id="KW-1003">Cell membrane</keyword>
<feature type="binding site" evidence="10">
    <location>
        <position position="155"/>
    </location>
    <ligand>
        <name>UDP-N-acetyl-alpha-D-glucosamine</name>
        <dbReference type="ChEBI" id="CHEBI:57705"/>
    </ligand>
</feature>
<accession>A0ABR7WRM4</accession>
<evidence type="ECO:0000313" key="13">
    <source>
        <dbReference type="EMBL" id="MBD1364024.1"/>
    </source>
</evidence>
<dbReference type="Gene3D" id="3.40.50.2000">
    <property type="entry name" value="Glycogen Phosphorylase B"/>
    <property type="match status" value="2"/>
</dbReference>
<evidence type="ECO:0000256" key="5">
    <source>
        <dbReference type="ARBA" id="ARBA00022960"/>
    </source>
</evidence>